<dbReference type="AlphaFoldDB" id="A0AB73FXG7"/>
<reference evidence="1 2" key="1">
    <citation type="submission" date="2015-11" db="EMBL/GenBank/DDBJ databases">
        <title>Expanding the genomic diversity of Burkholderia species for the development of highly accurate diagnostics.</title>
        <authorList>
            <person name="Sahl J."/>
            <person name="Keim P."/>
            <person name="Wagner D."/>
        </authorList>
    </citation>
    <scope>NUCLEOTIDE SEQUENCE [LARGE SCALE GENOMIC DNA]</scope>
    <source>
        <strain evidence="1 2">MSMB2058</strain>
    </source>
</reference>
<sequence length="67" mass="8044">MQRRSGFENHAVPEFERLPERTMRSDCTRFIRRHFGGTIREQPSRKFVKLIDQCDSDRVRSISDTLF</sequence>
<dbReference type="Proteomes" id="UP000061665">
    <property type="component" value="Unassembled WGS sequence"/>
</dbReference>
<name>A0AB73FXG7_9BURK</name>
<evidence type="ECO:0000313" key="2">
    <source>
        <dbReference type="Proteomes" id="UP000061665"/>
    </source>
</evidence>
<comment type="caution">
    <text evidence="1">The sequence shown here is derived from an EMBL/GenBank/DDBJ whole genome shotgun (WGS) entry which is preliminary data.</text>
</comment>
<evidence type="ECO:0000313" key="1">
    <source>
        <dbReference type="EMBL" id="KVM28598.1"/>
    </source>
</evidence>
<gene>
    <name evidence="1" type="ORF">WJ53_09050</name>
</gene>
<organism evidence="1 2">
    <name type="scientific">Burkholderia ubonensis</name>
    <dbReference type="NCBI Taxonomy" id="101571"/>
    <lineage>
        <taxon>Bacteria</taxon>
        <taxon>Pseudomonadati</taxon>
        <taxon>Pseudomonadota</taxon>
        <taxon>Betaproteobacteria</taxon>
        <taxon>Burkholderiales</taxon>
        <taxon>Burkholderiaceae</taxon>
        <taxon>Burkholderia</taxon>
        <taxon>Burkholderia cepacia complex</taxon>
    </lineage>
</organism>
<accession>A0AB73FXG7</accession>
<dbReference type="EMBL" id="LOZE01000083">
    <property type="protein sequence ID" value="KVM28598.1"/>
    <property type="molecule type" value="Genomic_DNA"/>
</dbReference>
<protein>
    <submittedName>
        <fullName evidence="1">Uncharacterized protein</fullName>
    </submittedName>
</protein>
<proteinExistence type="predicted"/>